<accession>A0AAX1JC90</accession>
<protein>
    <submittedName>
        <fullName evidence="6">AraC family transcriptional regulator</fullName>
    </submittedName>
</protein>
<evidence type="ECO:0000313" key="8">
    <source>
        <dbReference type="Proteomes" id="UP000663583"/>
    </source>
</evidence>
<evidence type="ECO:0000313" key="7">
    <source>
        <dbReference type="Proteomes" id="UP000465306"/>
    </source>
</evidence>
<dbReference type="RefSeq" id="WP_163703775.1">
    <property type="nucleotide sequence ID" value="NZ_BLKU01000002.1"/>
</dbReference>
<keyword evidence="3" id="KW-0804">Transcription</keyword>
<dbReference type="InterPro" id="IPR035418">
    <property type="entry name" value="AraC-bd_2"/>
</dbReference>
<keyword evidence="2" id="KW-0238">DNA-binding</keyword>
<name>A0AAX1JC90_9MYCO</name>
<dbReference type="InterPro" id="IPR050204">
    <property type="entry name" value="AraC_XylS_family_regulators"/>
</dbReference>
<gene>
    <name evidence="6" type="ORF">I2456_06585</name>
    <name evidence="5" type="ORF">MKUB_04300</name>
</gene>
<sequence>MTIDTDAWVTVRSVDDFAQLRNSQQGSMSYWWPDIGPLGPAGAFSFAHRIRRLGPITLLDADFHDNVWVNGGEMRPHYHVTVPVATPSSACGNDPSIVAAPGPLGVYRPEGKAGVSSYVGRLLAVMIDRHAVEDALAGALGRSVTSQIDFQPTMADTTQAVQSWINMVSLLAQQLFRPDSVLQQPMVGMPFTDSVVHGLLLAADHPFRAELADQTTQPAPAALRAAIELIEAEADQSLTVSTLAARCCVSVRSLQEAFKQNLGTTPMAYLRDVRLRRAHQDLLNADPATVTVASVAYRWGFTNLGRFAAAHSARYQEPPWKTLRRWQFCRGA</sequence>
<dbReference type="Proteomes" id="UP000663583">
    <property type="component" value="Chromosome"/>
</dbReference>
<dbReference type="PROSITE" id="PS01124">
    <property type="entry name" value="HTH_ARAC_FAMILY_2"/>
    <property type="match status" value="1"/>
</dbReference>
<evidence type="ECO:0000259" key="4">
    <source>
        <dbReference type="PROSITE" id="PS01124"/>
    </source>
</evidence>
<dbReference type="Gene3D" id="1.10.10.60">
    <property type="entry name" value="Homeodomain-like"/>
    <property type="match status" value="1"/>
</dbReference>
<evidence type="ECO:0000256" key="3">
    <source>
        <dbReference type="ARBA" id="ARBA00023163"/>
    </source>
</evidence>
<dbReference type="InterPro" id="IPR009057">
    <property type="entry name" value="Homeodomain-like_sf"/>
</dbReference>
<reference evidence="6" key="3">
    <citation type="submission" date="2020-11" db="EMBL/GenBank/DDBJ databases">
        <title>Intraspecies plasmid and genomic variation of Mycobacterium kubicae revealed by the complete genome sequences of two clinical isolates.</title>
        <authorList>
            <person name="Hendrix J.R."/>
            <person name="Epperson L.E."/>
            <person name="Honda J.R."/>
            <person name="Strong M."/>
        </authorList>
    </citation>
    <scope>NUCLEOTIDE SEQUENCE</scope>
    <source>
        <strain evidence="6">JCM 13573</strain>
    </source>
</reference>
<dbReference type="InterPro" id="IPR018060">
    <property type="entry name" value="HTH_AraC"/>
</dbReference>
<dbReference type="GO" id="GO:0043565">
    <property type="term" value="F:sequence-specific DNA binding"/>
    <property type="evidence" value="ECO:0007669"/>
    <property type="project" value="InterPro"/>
</dbReference>
<dbReference type="Pfam" id="PF14525">
    <property type="entry name" value="AraC_binding_2"/>
    <property type="match status" value="1"/>
</dbReference>
<proteinExistence type="predicted"/>
<dbReference type="AlphaFoldDB" id="A0AAX1JC90"/>
<reference evidence="5 7" key="1">
    <citation type="journal article" date="2019" name="Emerg. Microbes Infect.">
        <title>Comprehensive subspecies identification of 175 nontuberculous mycobacteria species based on 7547 genomic profiles.</title>
        <authorList>
            <person name="Matsumoto Y."/>
            <person name="Kinjo T."/>
            <person name="Motooka D."/>
            <person name="Nabeya D."/>
            <person name="Jung N."/>
            <person name="Uechi K."/>
            <person name="Horii T."/>
            <person name="Iida T."/>
            <person name="Fujita J."/>
            <person name="Nakamura S."/>
        </authorList>
    </citation>
    <scope>NUCLEOTIDE SEQUENCE [LARGE SCALE GENOMIC DNA]</scope>
    <source>
        <strain evidence="5 7">JCM 13573</strain>
    </source>
</reference>
<dbReference type="KEGG" id="mku:I2456_06585"/>
<dbReference type="SMART" id="SM00342">
    <property type="entry name" value="HTH_ARAC"/>
    <property type="match status" value="1"/>
</dbReference>
<keyword evidence="1" id="KW-0805">Transcription regulation</keyword>
<dbReference type="EMBL" id="CP065047">
    <property type="protein sequence ID" value="QPI39155.1"/>
    <property type="molecule type" value="Genomic_DNA"/>
</dbReference>
<dbReference type="GO" id="GO:0003700">
    <property type="term" value="F:DNA-binding transcription factor activity"/>
    <property type="evidence" value="ECO:0007669"/>
    <property type="project" value="InterPro"/>
</dbReference>
<feature type="domain" description="HTH araC/xylS-type" evidence="4">
    <location>
        <begin position="224"/>
        <end position="325"/>
    </location>
</feature>
<evidence type="ECO:0000313" key="6">
    <source>
        <dbReference type="EMBL" id="QPI39155.1"/>
    </source>
</evidence>
<organism evidence="6 8">
    <name type="scientific">Mycobacterium kubicae</name>
    <dbReference type="NCBI Taxonomy" id="120959"/>
    <lineage>
        <taxon>Bacteria</taxon>
        <taxon>Bacillati</taxon>
        <taxon>Actinomycetota</taxon>
        <taxon>Actinomycetes</taxon>
        <taxon>Mycobacteriales</taxon>
        <taxon>Mycobacteriaceae</taxon>
        <taxon>Mycobacterium</taxon>
        <taxon>Mycobacterium simiae complex</taxon>
    </lineage>
</organism>
<dbReference type="EMBL" id="BLKU01000002">
    <property type="protein sequence ID" value="GFG62940.1"/>
    <property type="molecule type" value="Genomic_DNA"/>
</dbReference>
<evidence type="ECO:0000313" key="5">
    <source>
        <dbReference type="EMBL" id="GFG62940.1"/>
    </source>
</evidence>
<evidence type="ECO:0000256" key="2">
    <source>
        <dbReference type="ARBA" id="ARBA00023125"/>
    </source>
</evidence>
<keyword evidence="7" id="KW-1185">Reference proteome</keyword>
<dbReference type="SUPFAM" id="SSF46689">
    <property type="entry name" value="Homeodomain-like"/>
    <property type="match status" value="1"/>
</dbReference>
<dbReference type="Proteomes" id="UP000465306">
    <property type="component" value="Unassembled WGS sequence"/>
</dbReference>
<evidence type="ECO:0000256" key="1">
    <source>
        <dbReference type="ARBA" id="ARBA00023015"/>
    </source>
</evidence>
<dbReference type="Pfam" id="PF12833">
    <property type="entry name" value="HTH_18"/>
    <property type="match status" value="1"/>
</dbReference>
<reference evidence="5" key="2">
    <citation type="submission" date="2020-02" db="EMBL/GenBank/DDBJ databases">
        <authorList>
            <person name="Matsumoto Y."/>
            <person name="Kinjo T."/>
            <person name="Motooka D."/>
            <person name="Nabeya D."/>
            <person name="Jung N."/>
            <person name="Uechi K."/>
            <person name="Horii T."/>
            <person name="Iida T."/>
            <person name="Fujita J."/>
            <person name="Nakamura S."/>
        </authorList>
    </citation>
    <scope>NUCLEOTIDE SEQUENCE</scope>
    <source>
        <strain evidence="5">JCM 13573</strain>
    </source>
</reference>
<dbReference type="PANTHER" id="PTHR46796:SF12">
    <property type="entry name" value="HTH-TYPE DNA-BINDING TRANSCRIPTIONAL ACTIVATOR EUTR"/>
    <property type="match status" value="1"/>
</dbReference>
<dbReference type="PANTHER" id="PTHR46796">
    <property type="entry name" value="HTH-TYPE TRANSCRIPTIONAL ACTIVATOR RHAS-RELATED"/>
    <property type="match status" value="1"/>
</dbReference>